<feature type="coiled-coil region" evidence="1">
    <location>
        <begin position="405"/>
        <end position="432"/>
    </location>
</feature>
<reference evidence="3" key="2">
    <citation type="submission" date="2023-05" db="EMBL/GenBank/DDBJ databases">
        <authorList>
            <consortium name="Lawrence Berkeley National Laboratory"/>
            <person name="Steindorff A."/>
            <person name="Hensen N."/>
            <person name="Bonometti L."/>
            <person name="Westerberg I."/>
            <person name="Brannstrom I.O."/>
            <person name="Guillou S."/>
            <person name="Cros-Aarteil S."/>
            <person name="Calhoun S."/>
            <person name="Haridas S."/>
            <person name="Kuo A."/>
            <person name="Mondo S."/>
            <person name="Pangilinan J."/>
            <person name="Riley R."/>
            <person name="Labutti K."/>
            <person name="Andreopoulos B."/>
            <person name="Lipzen A."/>
            <person name="Chen C."/>
            <person name="Yanf M."/>
            <person name="Daum C."/>
            <person name="Ng V."/>
            <person name="Clum A."/>
            <person name="Ohm R."/>
            <person name="Martin F."/>
            <person name="Silar P."/>
            <person name="Natvig D."/>
            <person name="Lalanne C."/>
            <person name="Gautier V."/>
            <person name="Ament-Velasquez S.L."/>
            <person name="Kruys A."/>
            <person name="Hutchinson M.I."/>
            <person name="Powell A.J."/>
            <person name="Barry K."/>
            <person name="Miller A.N."/>
            <person name="Grigoriev I.V."/>
            <person name="Debuchy R."/>
            <person name="Gladieux P."/>
            <person name="Thoren M.H."/>
            <person name="Johannesson H."/>
        </authorList>
    </citation>
    <scope>NUCLEOTIDE SEQUENCE</scope>
    <source>
        <strain evidence="3">PSN309</strain>
    </source>
</reference>
<feature type="compositionally biased region" description="Polar residues" evidence="2">
    <location>
        <begin position="445"/>
        <end position="457"/>
    </location>
</feature>
<gene>
    <name evidence="3" type="ORF">QBC35DRAFT_349618</name>
</gene>
<feature type="region of interest" description="Disordered" evidence="2">
    <location>
        <begin position="445"/>
        <end position="513"/>
    </location>
</feature>
<feature type="region of interest" description="Disordered" evidence="2">
    <location>
        <begin position="1"/>
        <end position="80"/>
    </location>
</feature>
<sequence>DEGEARNPYSSGRNSPLRDRLHIHSRTSSDDTNDSSSHHGDDDVFSDRGRSDSRISSVGSVDDTAKTPQGTDSISRRESYSCSQLSDGARIVSGTSFISGLSQYDEKDAEFVPTTRESRNFFRSPSEVRAMQLNSPTSSVFEGNSLRPSSKRSAKGFPVISRVGSPSTSAQYSPKGRTTPTRFKTQKEAPLVLLHVTLLPLRWVWGETLNGLDTINGKAIDGGGATFEASDQIKTLRDAWRELQDRVGDTVLERGILLPHPQSDFEVLEERLLEALELPVRRRARILECGHYLGPATVPLEEETDNHSDDGGYSSSGRSSSTALTRSEQHDPKHWCNVCRNEIKYQALGPHKVFRVKVFASNGLMKAGAWEACWREMERVDVEVEPVVDLALQQELEKVAVILLEQEEQRLIREASAAVEAMEQSQAQLLEATDGTQVLDQVEFASTSSRPSSSMQITMRAPSPQPEPPTTVVRVASPELLHPPDPHTIPRPRSRQQNEPIDMSEERRRRDEERLREIYGDSPADADAALSPESDAATLVEPQHPPTSYEGQSQALTTITPASSLHPDPASPRHPDSYIPPPSPQSPSEVIVERREAAARSHKTKPKRSFDAENAGFVDLLTEAFRVALDNFLDAARDSFSTIKEFFSDGRNVAICVLVLLLVVMGLGGRTGHQDMAPAVYRPEPKPEAHEYGKVERARLPEHGQGLGSVDVTGGMAGAGVGVGVDAGTGMMGYGVAKEAPPVVSPSEGASGVDVVANKKAPEAVPAVVEEAVEGKRVPQIEAAGAEVEEGEIPVV</sequence>
<feature type="compositionally biased region" description="Polar residues" evidence="2">
    <location>
        <begin position="133"/>
        <end position="148"/>
    </location>
</feature>
<dbReference type="Proteomes" id="UP001302126">
    <property type="component" value="Unassembled WGS sequence"/>
</dbReference>
<feature type="non-terminal residue" evidence="3">
    <location>
        <position position="1"/>
    </location>
</feature>
<evidence type="ECO:0000313" key="3">
    <source>
        <dbReference type="EMBL" id="KAK4185805.1"/>
    </source>
</evidence>
<feature type="region of interest" description="Disordered" evidence="2">
    <location>
        <begin position="133"/>
        <end position="160"/>
    </location>
</feature>
<feature type="region of interest" description="Disordered" evidence="2">
    <location>
        <begin position="561"/>
        <end position="607"/>
    </location>
</feature>
<name>A0AAN6WPN4_9PEZI</name>
<evidence type="ECO:0008006" key="5">
    <source>
        <dbReference type="Google" id="ProtNLM"/>
    </source>
</evidence>
<protein>
    <recommendedName>
        <fullName evidence="5">Pathway-specific nitrogen regulator</fullName>
    </recommendedName>
</protein>
<dbReference type="EMBL" id="MU864439">
    <property type="protein sequence ID" value="KAK4185805.1"/>
    <property type="molecule type" value="Genomic_DNA"/>
</dbReference>
<comment type="caution">
    <text evidence="3">The sequence shown here is derived from an EMBL/GenBank/DDBJ whole genome shotgun (WGS) entry which is preliminary data.</text>
</comment>
<proteinExistence type="predicted"/>
<dbReference type="AlphaFoldDB" id="A0AAN6WPN4"/>
<reference evidence="3" key="1">
    <citation type="journal article" date="2023" name="Mol. Phylogenet. Evol.">
        <title>Genome-scale phylogeny and comparative genomics of the fungal order Sordariales.</title>
        <authorList>
            <person name="Hensen N."/>
            <person name="Bonometti L."/>
            <person name="Westerberg I."/>
            <person name="Brannstrom I.O."/>
            <person name="Guillou S."/>
            <person name="Cros-Aarteil S."/>
            <person name="Calhoun S."/>
            <person name="Haridas S."/>
            <person name="Kuo A."/>
            <person name="Mondo S."/>
            <person name="Pangilinan J."/>
            <person name="Riley R."/>
            <person name="LaButti K."/>
            <person name="Andreopoulos B."/>
            <person name="Lipzen A."/>
            <person name="Chen C."/>
            <person name="Yan M."/>
            <person name="Daum C."/>
            <person name="Ng V."/>
            <person name="Clum A."/>
            <person name="Steindorff A."/>
            <person name="Ohm R.A."/>
            <person name="Martin F."/>
            <person name="Silar P."/>
            <person name="Natvig D.O."/>
            <person name="Lalanne C."/>
            <person name="Gautier V."/>
            <person name="Ament-Velasquez S.L."/>
            <person name="Kruys A."/>
            <person name="Hutchinson M.I."/>
            <person name="Powell A.J."/>
            <person name="Barry K."/>
            <person name="Miller A.N."/>
            <person name="Grigoriev I.V."/>
            <person name="Debuchy R."/>
            <person name="Gladieux P."/>
            <person name="Hiltunen Thoren M."/>
            <person name="Johannesson H."/>
        </authorList>
    </citation>
    <scope>NUCLEOTIDE SEQUENCE</scope>
    <source>
        <strain evidence="3">PSN309</strain>
    </source>
</reference>
<evidence type="ECO:0000313" key="4">
    <source>
        <dbReference type="Proteomes" id="UP001302126"/>
    </source>
</evidence>
<organism evidence="3 4">
    <name type="scientific">Podospora australis</name>
    <dbReference type="NCBI Taxonomy" id="1536484"/>
    <lineage>
        <taxon>Eukaryota</taxon>
        <taxon>Fungi</taxon>
        <taxon>Dikarya</taxon>
        <taxon>Ascomycota</taxon>
        <taxon>Pezizomycotina</taxon>
        <taxon>Sordariomycetes</taxon>
        <taxon>Sordariomycetidae</taxon>
        <taxon>Sordariales</taxon>
        <taxon>Podosporaceae</taxon>
        <taxon>Podospora</taxon>
    </lineage>
</organism>
<keyword evidence="4" id="KW-1185">Reference proteome</keyword>
<keyword evidence="1" id="KW-0175">Coiled coil</keyword>
<feature type="compositionally biased region" description="Low complexity" evidence="2">
    <location>
        <begin position="311"/>
        <end position="321"/>
    </location>
</feature>
<feature type="non-terminal residue" evidence="3">
    <location>
        <position position="796"/>
    </location>
</feature>
<feature type="compositionally biased region" description="Basic and acidic residues" evidence="2">
    <location>
        <begin position="36"/>
        <end position="53"/>
    </location>
</feature>
<accession>A0AAN6WPN4</accession>
<evidence type="ECO:0000256" key="1">
    <source>
        <dbReference type="SAM" id="Coils"/>
    </source>
</evidence>
<feature type="compositionally biased region" description="Basic and acidic residues" evidence="2">
    <location>
        <begin position="504"/>
        <end position="513"/>
    </location>
</feature>
<evidence type="ECO:0000256" key="2">
    <source>
        <dbReference type="SAM" id="MobiDB-lite"/>
    </source>
</evidence>
<feature type="region of interest" description="Disordered" evidence="2">
    <location>
        <begin position="298"/>
        <end position="327"/>
    </location>
</feature>